<evidence type="ECO:0000313" key="2">
    <source>
        <dbReference type="EMBL" id="MCY0149040.1"/>
    </source>
</evidence>
<dbReference type="PROSITE" id="PS50830">
    <property type="entry name" value="TNASE_3"/>
    <property type="match status" value="1"/>
</dbReference>
<feature type="domain" description="TNase-like" evidence="1">
    <location>
        <begin position="22"/>
        <end position="144"/>
    </location>
</feature>
<evidence type="ECO:0000313" key="3">
    <source>
        <dbReference type="Proteomes" id="UP001073227"/>
    </source>
</evidence>
<dbReference type="Proteomes" id="UP001073227">
    <property type="component" value="Unassembled WGS sequence"/>
</dbReference>
<dbReference type="SUPFAM" id="SSF50199">
    <property type="entry name" value="Staphylococcal nuclease"/>
    <property type="match status" value="1"/>
</dbReference>
<dbReference type="RefSeq" id="WP_267654554.1">
    <property type="nucleotide sequence ID" value="NZ_JAOVZR010000001.1"/>
</dbReference>
<accession>A0ABT3ZB55</accession>
<reference evidence="2" key="1">
    <citation type="submission" date="2022-10" db="EMBL/GenBank/DDBJ databases">
        <title>Hoeflea sp. G2-23, isolated from marine algae.</title>
        <authorList>
            <person name="Kristyanto S."/>
            <person name="Kim J.M."/>
            <person name="Jeon C.O."/>
        </authorList>
    </citation>
    <scope>NUCLEOTIDE SEQUENCE</scope>
    <source>
        <strain evidence="2">G2-23</strain>
    </source>
</reference>
<name>A0ABT3ZB55_9HYPH</name>
<dbReference type="InterPro" id="IPR035437">
    <property type="entry name" value="SNase_OB-fold_sf"/>
</dbReference>
<dbReference type="SMART" id="SM00318">
    <property type="entry name" value="SNc"/>
    <property type="match status" value="1"/>
</dbReference>
<gene>
    <name evidence="2" type="ORF">OEG84_15330</name>
</gene>
<proteinExistence type="predicted"/>
<dbReference type="Pfam" id="PF00565">
    <property type="entry name" value="SNase"/>
    <property type="match status" value="1"/>
</dbReference>
<protein>
    <submittedName>
        <fullName evidence="2">Thermonuclease family protein</fullName>
    </submittedName>
</protein>
<dbReference type="EMBL" id="JAOVZR010000001">
    <property type="protein sequence ID" value="MCY0149040.1"/>
    <property type="molecule type" value="Genomic_DNA"/>
</dbReference>
<dbReference type="InterPro" id="IPR016071">
    <property type="entry name" value="Staphylococal_nuclease_OB-fold"/>
</dbReference>
<sequence length="144" mass="15704">MLAACVSARAVSAESQWRSVPGPVPARIVRIIDGDTLVVDAHPWPGQAVRVSVRLRGIDTPERRSRCKSERLAADRARVELERLVEGIETLELINVSGGKYYGRVLADIRAGARDIASAMLDSGLARPYQGGKRQRAKCTDPQT</sequence>
<organism evidence="2 3">
    <name type="scientific">Hoeflea algicola</name>
    <dbReference type="NCBI Taxonomy" id="2983763"/>
    <lineage>
        <taxon>Bacteria</taxon>
        <taxon>Pseudomonadati</taxon>
        <taxon>Pseudomonadota</taxon>
        <taxon>Alphaproteobacteria</taxon>
        <taxon>Hyphomicrobiales</taxon>
        <taxon>Rhizobiaceae</taxon>
        <taxon>Hoeflea</taxon>
    </lineage>
</organism>
<keyword evidence="3" id="KW-1185">Reference proteome</keyword>
<evidence type="ECO:0000259" key="1">
    <source>
        <dbReference type="PROSITE" id="PS50830"/>
    </source>
</evidence>
<comment type="caution">
    <text evidence="2">The sequence shown here is derived from an EMBL/GenBank/DDBJ whole genome shotgun (WGS) entry which is preliminary data.</text>
</comment>
<dbReference type="Gene3D" id="2.40.50.90">
    <property type="match status" value="1"/>
</dbReference>